<dbReference type="InterPro" id="IPR013083">
    <property type="entry name" value="Znf_RING/FYVE/PHD"/>
</dbReference>
<keyword evidence="3" id="KW-1185">Reference proteome</keyword>
<evidence type="ECO:0008006" key="4">
    <source>
        <dbReference type="Google" id="ProtNLM"/>
    </source>
</evidence>
<dbReference type="Proteomes" id="UP001362999">
    <property type="component" value="Unassembled WGS sequence"/>
</dbReference>
<evidence type="ECO:0000256" key="1">
    <source>
        <dbReference type="SAM" id="MobiDB-lite"/>
    </source>
</evidence>
<feature type="compositionally biased region" description="Basic residues" evidence="1">
    <location>
        <begin position="30"/>
        <end position="39"/>
    </location>
</feature>
<dbReference type="Gene3D" id="3.30.40.10">
    <property type="entry name" value="Zinc/RING finger domain, C3HC4 (zinc finger)"/>
    <property type="match status" value="1"/>
</dbReference>
<sequence>MSETLGIYTDNPRKTPCPYPPNREWARIFHTQRRKQRKGRDREGFPPRRGCQEGTTILRSITFLLITHRPSAQQIVSCTVNLLLGFGILRTNKTDHKSEDVIERLPADVEAITSPSFFADFVPSLVPDSIPESRTSADSESPISLRREYVWRTIPNRRQSLGAVATQIESDLELKYLTHRKIARGDVYMYNAHRCTGYIREEVTLASSIADSAVVIHDAPSPLEVCPVCRQPVGFPETCPVRCICGDLDSGPRPMVQCRKCIFWSHVHCVGDSQEFVCFSC</sequence>
<proteinExistence type="predicted"/>
<protein>
    <recommendedName>
        <fullName evidence="4">Zinc finger PHD-type domain-containing protein</fullName>
    </recommendedName>
</protein>
<evidence type="ECO:0000313" key="2">
    <source>
        <dbReference type="EMBL" id="KAK7022537.1"/>
    </source>
</evidence>
<name>A0AAW0BAJ9_9AGAR</name>
<comment type="caution">
    <text evidence="2">The sequence shown here is derived from an EMBL/GenBank/DDBJ whole genome shotgun (WGS) entry which is preliminary data.</text>
</comment>
<dbReference type="InterPro" id="IPR011011">
    <property type="entry name" value="Znf_FYVE_PHD"/>
</dbReference>
<accession>A0AAW0BAJ9</accession>
<dbReference type="AlphaFoldDB" id="A0AAW0BAJ9"/>
<feature type="region of interest" description="Disordered" evidence="1">
    <location>
        <begin position="1"/>
        <end position="51"/>
    </location>
</feature>
<dbReference type="EMBL" id="JAWWNJ010000037">
    <property type="protein sequence ID" value="KAK7022537.1"/>
    <property type="molecule type" value="Genomic_DNA"/>
</dbReference>
<gene>
    <name evidence="2" type="ORF">R3P38DRAFT_2533313</name>
</gene>
<dbReference type="SUPFAM" id="SSF57903">
    <property type="entry name" value="FYVE/PHD zinc finger"/>
    <property type="match status" value="1"/>
</dbReference>
<organism evidence="2 3">
    <name type="scientific">Favolaschia claudopus</name>
    <dbReference type="NCBI Taxonomy" id="2862362"/>
    <lineage>
        <taxon>Eukaryota</taxon>
        <taxon>Fungi</taxon>
        <taxon>Dikarya</taxon>
        <taxon>Basidiomycota</taxon>
        <taxon>Agaricomycotina</taxon>
        <taxon>Agaricomycetes</taxon>
        <taxon>Agaricomycetidae</taxon>
        <taxon>Agaricales</taxon>
        <taxon>Marasmiineae</taxon>
        <taxon>Mycenaceae</taxon>
        <taxon>Favolaschia</taxon>
    </lineage>
</organism>
<reference evidence="2 3" key="1">
    <citation type="journal article" date="2024" name="J Genomics">
        <title>Draft genome sequencing and assembly of Favolaschia claudopus CIRM-BRFM 2984 isolated from oak limbs.</title>
        <authorList>
            <person name="Navarro D."/>
            <person name="Drula E."/>
            <person name="Chaduli D."/>
            <person name="Cazenave R."/>
            <person name="Ahrendt S."/>
            <person name="Wang J."/>
            <person name="Lipzen A."/>
            <person name="Daum C."/>
            <person name="Barry K."/>
            <person name="Grigoriev I.V."/>
            <person name="Favel A."/>
            <person name="Rosso M.N."/>
            <person name="Martin F."/>
        </authorList>
    </citation>
    <scope>NUCLEOTIDE SEQUENCE [LARGE SCALE GENOMIC DNA]</scope>
    <source>
        <strain evidence="2 3">CIRM-BRFM 2984</strain>
    </source>
</reference>
<evidence type="ECO:0000313" key="3">
    <source>
        <dbReference type="Proteomes" id="UP001362999"/>
    </source>
</evidence>